<proteinExistence type="inferred from homology"/>
<evidence type="ECO:0000313" key="10">
    <source>
        <dbReference type="Proteomes" id="UP001165160"/>
    </source>
</evidence>
<dbReference type="Proteomes" id="UP001165160">
    <property type="component" value="Unassembled WGS sequence"/>
</dbReference>
<gene>
    <name evidence="9" type="ORF">TrVE_jg11299</name>
</gene>
<evidence type="ECO:0000256" key="3">
    <source>
        <dbReference type="ARBA" id="ARBA00022692"/>
    </source>
</evidence>
<dbReference type="InterPro" id="IPR009038">
    <property type="entry name" value="GOLD_dom"/>
</dbReference>
<accession>A0A9W7BMX4</accession>
<evidence type="ECO:0000256" key="2">
    <source>
        <dbReference type="ARBA" id="ARBA00007104"/>
    </source>
</evidence>
<sequence length="267" mass="29588">MSLIAFLFAITLTATGQAAVVNLKSGQEWCIRLHPNLEETSPSKTIVKHLQSSSISSLPSSTSTSLSGNFDYLGYSGLPSAASPITAICTKTRLTDLQTELLYQNIPSSSEGTFAIDISKDVPSEVYVYDLCVGNGVEGRGEWPNEYGDKPGPADGVERRMGVNFRVMGGEGEGGETLNGDEIKKTEEEKKLLEATVKETRAFLESLKTMQDHQSYMRRRESDHRAVSEITNERVWKWTVAEAVVLVALSVYQIMYLRSFFETKKRL</sequence>
<feature type="signal peptide" evidence="7">
    <location>
        <begin position="1"/>
        <end position="18"/>
    </location>
</feature>
<feature type="domain" description="GOLD" evidence="8">
    <location>
        <begin position="18"/>
        <end position="262"/>
    </location>
</feature>
<dbReference type="PANTHER" id="PTHR22811">
    <property type="entry name" value="TRANSMEMBRANE EMP24 DOMAIN-CONTAINING PROTEIN"/>
    <property type="match status" value="1"/>
</dbReference>
<dbReference type="AlphaFoldDB" id="A0A9W7BMX4"/>
<keyword evidence="3" id="KW-0812">Transmembrane</keyword>
<evidence type="ECO:0000259" key="8">
    <source>
        <dbReference type="SMART" id="SM01190"/>
    </source>
</evidence>
<comment type="caution">
    <text evidence="9">The sequence shown here is derived from an EMBL/GenBank/DDBJ whole genome shotgun (WGS) entry which is preliminary data.</text>
</comment>
<dbReference type="Pfam" id="PF01105">
    <property type="entry name" value="EMP24_GP25L"/>
    <property type="match status" value="1"/>
</dbReference>
<organism evidence="9 10">
    <name type="scientific">Triparma verrucosa</name>
    <dbReference type="NCBI Taxonomy" id="1606542"/>
    <lineage>
        <taxon>Eukaryota</taxon>
        <taxon>Sar</taxon>
        <taxon>Stramenopiles</taxon>
        <taxon>Ochrophyta</taxon>
        <taxon>Bolidophyceae</taxon>
        <taxon>Parmales</taxon>
        <taxon>Triparmaceae</taxon>
        <taxon>Triparma</taxon>
    </lineage>
</organism>
<comment type="subcellular location">
    <subcellularLocation>
        <location evidence="1">Membrane</location>
        <topology evidence="1">Single-pass type I membrane protein</topology>
    </subcellularLocation>
</comment>
<keyword evidence="5" id="KW-1133">Transmembrane helix</keyword>
<comment type="similarity">
    <text evidence="2">Belongs to the EMP24/GP25L family.</text>
</comment>
<keyword evidence="6" id="KW-0472">Membrane</keyword>
<protein>
    <recommendedName>
        <fullName evidence="8">GOLD domain-containing protein</fullName>
    </recommendedName>
</protein>
<evidence type="ECO:0000256" key="4">
    <source>
        <dbReference type="ARBA" id="ARBA00022729"/>
    </source>
</evidence>
<name>A0A9W7BMX4_9STRA</name>
<evidence type="ECO:0000256" key="6">
    <source>
        <dbReference type="ARBA" id="ARBA00023136"/>
    </source>
</evidence>
<dbReference type="InterPro" id="IPR015720">
    <property type="entry name" value="Emp24-like"/>
</dbReference>
<evidence type="ECO:0000256" key="1">
    <source>
        <dbReference type="ARBA" id="ARBA00004479"/>
    </source>
</evidence>
<keyword evidence="4 7" id="KW-0732">Signal</keyword>
<dbReference type="GO" id="GO:0016020">
    <property type="term" value="C:membrane"/>
    <property type="evidence" value="ECO:0007669"/>
    <property type="project" value="UniProtKB-SubCell"/>
</dbReference>
<evidence type="ECO:0000256" key="7">
    <source>
        <dbReference type="SAM" id="SignalP"/>
    </source>
</evidence>
<keyword evidence="10" id="KW-1185">Reference proteome</keyword>
<reference evidence="10" key="1">
    <citation type="journal article" date="2023" name="Commun. Biol.">
        <title>Genome analysis of Parmales, the sister group of diatoms, reveals the evolutionary specialization of diatoms from phago-mixotrophs to photoautotrophs.</title>
        <authorList>
            <person name="Ban H."/>
            <person name="Sato S."/>
            <person name="Yoshikawa S."/>
            <person name="Yamada K."/>
            <person name="Nakamura Y."/>
            <person name="Ichinomiya M."/>
            <person name="Sato N."/>
            <person name="Blanc-Mathieu R."/>
            <person name="Endo H."/>
            <person name="Kuwata A."/>
            <person name="Ogata H."/>
        </authorList>
    </citation>
    <scope>NUCLEOTIDE SEQUENCE [LARGE SCALE GENOMIC DNA]</scope>
    <source>
        <strain evidence="10">NIES 3699</strain>
    </source>
</reference>
<dbReference type="SMART" id="SM01190">
    <property type="entry name" value="EMP24_GP25L"/>
    <property type="match status" value="1"/>
</dbReference>
<feature type="chain" id="PRO_5040931133" description="GOLD domain-containing protein" evidence="7">
    <location>
        <begin position="19"/>
        <end position="267"/>
    </location>
</feature>
<dbReference type="EMBL" id="BRXX01000107">
    <property type="protein sequence ID" value="GMH90547.1"/>
    <property type="molecule type" value="Genomic_DNA"/>
</dbReference>
<evidence type="ECO:0000256" key="5">
    <source>
        <dbReference type="ARBA" id="ARBA00022989"/>
    </source>
</evidence>
<evidence type="ECO:0000313" key="9">
    <source>
        <dbReference type="EMBL" id="GMH90547.1"/>
    </source>
</evidence>